<gene>
    <name evidence="8" type="ORF">BJ971_001293</name>
</gene>
<feature type="domain" description="Tetrapyrrole methylase" evidence="7">
    <location>
        <begin position="8"/>
        <end position="196"/>
    </location>
</feature>
<keyword evidence="9" id="KW-1185">Reference proteome</keyword>
<dbReference type="AlphaFoldDB" id="A0A7W7HTZ2"/>
<dbReference type="GO" id="GO:0009236">
    <property type="term" value="P:cobalamin biosynthetic process"/>
    <property type="evidence" value="ECO:0007669"/>
    <property type="project" value="UniProtKB-UniPathway"/>
</dbReference>
<dbReference type="Gene3D" id="3.40.50.150">
    <property type="entry name" value="Vaccinia Virus protein VP39"/>
    <property type="match status" value="1"/>
</dbReference>
<dbReference type="UniPathway" id="UPA00148"/>
<evidence type="ECO:0000259" key="7">
    <source>
        <dbReference type="Pfam" id="PF00590"/>
    </source>
</evidence>
<dbReference type="GO" id="GO:0032259">
    <property type="term" value="P:methylation"/>
    <property type="evidence" value="ECO:0007669"/>
    <property type="project" value="UniProtKB-KW"/>
</dbReference>
<feature type="compositionally biased region" description="Basic and acidic residues" evidence="6">
    <location>
        <begin position="343"/>
        <end position="366"/>
    </location>
</feature>
<keyword evidence="2" id="KW-0169">Cobalamin biosynthesis</keyword>
<evidence type="ECO:0000313" key="8">
    <source>
        <dbReference type="EMBL" id="MBB4760737.1"/>
    </source>
</evidence>
<dbReference type="Gene3D" id="3.40.1010.10">
    <property type="entry name" value="Cobalt-precorrin-4 Transmethylase, Domain 1"/>
    <property type="match status" value="1"/>
</dbReference>
<dbReference type="NCBIfam" id="TIGR02469">
    <property type="entry name" value="CbiT"/>
    <property type="match status" value="1"/>
</dbReference>
<dbReference type="Pfam" id="PF01135">
    <property type="entry name" value="PCMT"/>
    <property type="match status" value="1"/>
</dbReference>
<feature type="compositionally biased region" description="Gly residues" evidence="6">
    <location>
        <begin position="383"/>
        <end position="408"/>
    </location>
</feature>
<sequence length="602" mass="60183">MTDNPAVLTVVGIGADGWPGLTGTATAALTGAEVIFGSSRQLALLPESVAAELHPWPTPLVPALRGLLESRRGRRIAVLASGDPMFHGIGATLIRLVGAASVRVIPSPSSVSLAAARLGWPLPDVDVLSLVSAPVEELHPLIHPGRKILILSAGARTPAAVAALLTSRGYADSVVTVLSQLGGPAEELIAGTAANLGSADFDPLNVVAVVCSTGADVSTRPSRPAAPWAGSPKSSGTDAGHSAGGHSAGGHSAGGRMDGGQADGGHADARHLESGHADVGCLDGGHADGGHPDFAHADDGHADGGRSADGLSDGRNLDVSHADGGRQDAGHFDGGRSVGGHSDGGHPDAGHLDGGHLDSGHMDSGHTDSGLSGGGRHLDGGRLDGGLPDGGRSGGGRSGGGRSGGGNGDPVLVGPRPLVPGLSDSVYASDGQLTKREVRAVTLALLGPQPGELLWDIGAGSGSIAIEWMRTHRDCRAIAIESSAERVERIVRNAAALGVPKLRVVEGRAPGALAGLPAPDVVFVGGGLTRDGVVEAALAALPAGGRLVANAVTLESEAVLAAWYARLGGELTRIAVNRASPVGGFTGWRAMMPVTIWSVIRP</sequence>
<dbReference type="GO" id="GO:0008276">
    <property type="term" value="F:protein methyltransferase activity"/>
    <property type="evidence" value="ECO:0007669"/>
    <property type="project" value="InterPro"/>
</dbReference>
<feature type="region of interest" description="Disordered" evidence="6">
    <location>
        <begin position="292"/>
        <end position="418"/>
    </location>
</feature>
<dbReference type="RefSeq" id="WP_275411376.1">
    <property type="nucleotide sequence ID" value="NZ_BOMK01000028.1"/>
</dbReference>
<feature type="compositionally biased region" description="Basic and acidic residues" evidence="6">
    <location>
        <begin position="292"/>
        <end position="306"/>
    </location>
</feature>
<dbReference type="InterPro" id="IPR029063">
    <property type="entry name" value="SAM-dependent_MTases_sf"/>
</dbReference>
<evidence type="ECO:0000256" key="2">
    <source>
        <dbReference type="ARBA" id="ARBA00022573"/>
    </source>
</evidence>
<dbReference type="InterPro" id="IPR050714">
    <property type="entry name" value="Cobalamin_biosynth_MTase"/>
</dbReference>
<reference evidence="8 9" key="1">
    <citation type="submission" date="2020-08" db="EMBL/GenBank/DDBJ databases">
        <title>Sequencing the genomes of 1000 actinobacteria strains.</title>
        <authorList>
            <person name="Klenk H.-P."/>
        </authorList>
    </citation>
    <scope>NUCLEOTIDE SEQUENCE [LARGE SCALE GENOMIC DNA]</scope>
    <source>
        <strain evidence="8 9">DSM 43149</strain>
    </source>
</reference>
<dbReference type="SUPFAM" id="SSF53790">
    <property type="entry name" value="Tetrapyrrole methylase"/>
    <property type="match status" value="1"/>
</dbReference>
<name>A0A7W7HTZ2_9ACTN</name>
<evidence type="ECO:0000256" key="5">
    <source>
        <dbReference type="ARBA" id="ARBA00022691"/>
    </source>
</evidence>
<dbReference type="InterPro" id="IPR012818">
    <property type="entry name" value="CbiE"/>
</dbReference>
<dbReference type="PANTHER" id="PTHR43182:SF1">
    <property type="entry name" value="COBALT-PRECORRIN-7 C(5)-METHYLTRANSFERASE"/>
    <property type="match status" value="1"/>
</dbReference>
<dbReference type="InterPro" id="IPR035996">
    <property type="entry name" value="4pyrrol_Methylase_sf"/>
</dbReference>
<evidence type="ECO:0000256" key="3">
    <source>
        <dbReference type="ARBA" id="ARBA00022603"/>
    </source>
</evidence>
<accession>A0A7W7HTZ2</accession>
<keyword evidence="4 8" id="KW-0808">Transferase</keyword>
<comment type="caution">
    <text evidence="8">The sequence shown here is derived from an EMBL/GenBank/DDBJ whole genome shotgun (WGS) entry which is preliminary data.</text>
</comment>
<proteinExistence type="predicted"/>
<evidence type="ECO:0000313" key="9">
    <source>
        <dbReference type="Proteomes" id="UP000578112"/>
    </source>
</evidence>
<dbReference type="Proteomes" id="UP000578112">
    <property type="component" value="Unassembled WGS sequence"/>
</dbReference>
<dbReference type="EMBL" id="JACHNH010000001">
    <property type="protein sequence ID" value="MBB4760737.1"/>
    <property type="molecule type" value="Genomic_DNA"/>
</dbReference>
<dbReference type="InterPro" id="IPR000878">
    <property type="entry name" value="4pyrrol_Mease"/>
</dbReference>
<feature type="compositionally biased region" description="Basic and acidic residues" evidence="6">
    <location>
        <begin position="315"/>
        <end position="334"/>
    </location>
</feature>
<organism evidence="8 9">
    <name type="scientific">Actinoplanes digitatis</name>
    <dbReference type="NCBI Taxonomy" id="1868"/>
    <lineage>
        <taxon>Bacteria</taxon>
        <taxon>Bacillati</taxon>
        <taxon>Actinomycetota</taxon>
        <taxon>Actinomycetes</taxon>
        <taxon>Micromonosporales</taxon>
        <taxon>Micromonosporaceae</taxon>
        <taxon>Actinoplanes</taxon>
    </lineage>
</organism>
<comment type="pathway">
    <text evidence="1">Cofactor biosynthesis; adenosylcobalamin biosynthesis.</text>
</comment>
<feature type="compositionally biased region" description="Low complexity" evidence="6">
    <location>
        <begin position="409"/>
        <end position="418"/>
    </location>
</feature>
<dbReference type="CDD" id="cd11644">
    <property type="entry name" value="Precorrin-6Y-MT"/>
    <property type="match status" value="1"/>
</dbReference>
<dbReference type="Pfam" id="PF00590">
    <property type="entry name" value="TP_methylase"/>
    <property type="match status" value="1"/>
</dbReference>
<dbReference type="InterPro" id="IPR014777">
    <property type="entry name" value="4pyrrole_Mease_sub1"/>
</dbReference>
<keyword evidence="3 8" id="KW-0489">Methyltransferase</keyword>
<feature type="region of interest" description="Disordered" evidence="6">
    <location>
        <begin position="216"/>
        <end position="269"/>
    </location>
</feature>
<dbReference type="PANTHER" id="PTHR43182">
    <property type="entry name" value="COBALT-PRECORRIN-6B C(15)-METHYLTRANSFERASE (DECARBOXYLATING)"/>
    <property type="match status" value="1"/>
</dbReference>
<evidence type="ECO:0000256" key="1">
    <source>
        <dbReference type="ARBA" id="ARBA00004953"/>
    </source>
</evidence>
<evidence type="ECO:0000256" key="4">
    <source>
        <dbReference type="ARBA" id="ARBA00022679"/>
    </source>
</evidence>
<dbReference type="NCBIfam" id="TIGR02467">
    <property type="entry name" value="CbiE"/>
    <property type="match status" value="1"/>
</dbReference>
<dbReference type="InterPro" id="IPR014008">
    <property type="entry name" value="Cbl_synth_MTase_CbiT"/>
</dbReference>
<protein>
    <submittedName>
        <fullName evidence="8">Precorrin-6y C5,15-methyltransferase (Decarboxylating) CbiE subunit/precorrin-6Y C5,15-methyltransferase (Decarboxylating) CbiT subunit</fullName>
    </submittedName>
</protein>
<dbReference type="SUPFAM" id="SSF53335">
    <property type="entry name" value="S-adenosyl-L-methionine-dependent methyltransferases"/>
    <property type="match status" value="1"/>
</dbReference>
<evidence type="ECO:0000256" key="6">
    <source>
        <dbReference type="SAM" id="MobiDB-lite"/>
    </source>
</evidence>
<keyword evidence="5" id="KW-0949">S-adenosyl-L-methionine</keyword>
<feature type="compositionally biased region" description="Gly residues" evidence="6">
    <location>
        <begin position="242"/>
        <end position="263"/>
    </location>
</feature>